<accession>A0A5C3Q140</accession>
<sequence length="90" mass="10146">MTYSSTPRYRGTHSVLLARCDSWPSWNYGAGTNTWIDESIRGRYGGFEGDVLSARDFVVVSVRHQGSEQPQKFSQSVRVVTDMPERTADT</sequence>
<proteinExistence type="predicted"/>
<dbReference type="Proteomes" id="UP000305067">
    <property type="component" value="Unassembled WGS sequence"/>
</dbReference>
<feature type="region of interest" description="Disordered" evidence="1">
    <location>
        <begin position="71"/>
        <end position="90"/>
    </location>
</feature>
<gene>
    <name evidence="2" type="ORF">BDV98DRAFT_577573</name>
</gene>
<organism evidence="2 3">
    <name type="scientific">Pterulicium gracile</name>
    <dbReference type="NCBI Taxonomy" id="1884261"/>
    <lineage>
        <taxon>Eukaryota</taxon>
        <taxon>Fungi</taxon>
        <taxon>Dikarya</taxon>
        <taxon>Basidiomycota</taxon>
        <taxon>Agaricomycotina</taxon>
        <taxon>Agaricomycetes</taxon>
        <taxon>Agaricomycetidae</taxon>
        <taxon>Agaricales</taxon>
        <taxon>Pleurotineae</taxon>
        <taxon>Pterulaceae</taxon>
        <taxon>Pterulicium</taxon>
    </lineage>
</organism>
<dbReference type="AlphaFoldDB" id="A0A5C3Q140"/>
<evidence type="ECO:0000313" key="2">
    <source>
        <dbReference type="EMBL" id="TFK95531.1"/>
    </source>
</evidence>
<evidence type="ECO:0000256" key="1">
    <source>
        <dbReference type="SAM" id="MobiDB-lite"/>
    </source>
</evidence>
<dbReference type="EMBL" id="ML178881">
    <property type="protein sequence ID" value="TFK95531.1"/>
    <property type="molecule type" value="Genomic_DNA"/>
</dbReference>
<evidence type="ECO:0000313" key="3">
    <source>
        <dbReference type="Proteomes" id="UP000305067"/>
    </source>
</evidence>
<reference evidence="2 3" key="1">
    <citation type="journal article" date="2019" name="Nat. Ecol. Evol.">
        <title>Megaphylogeny resolves global patterns of mushroom evolution.</title>
        <authorList>
            <person name="Varga T."/>
            <person name="Krizsan K."/>
            <person name="Foldi C."/>
            <person name="Dima B."/>
            <person name="Sanchez-Garcia M."/>
            <person name="Sanchez-Ramirez S."/>
            <person name="Szollosi G.J."/>
            <person name="Szarkandi J.G."/>
            <person name="Papp V."/>
            <person name="Albert L."/>
            <person name="Andreopoulos W."/>
            <person name="Angelini C."/>
            <person name="Antonin V."/>
            <person name="Barry K.W."/>
            <person name="Bougher N.L."/>
            <person name="Buchanan P."/>
            <person name="Buyck B."/>
            <person name="Bense V."/>
            <person name="Catcheside P."/>
            <person name="Chovatia M."/>
            <person name="Cooper J."/>
            <person name="Damon W."/>
            <person name="Desjardin D."/>
            <person name="Finy P."/>
            <person name="Geml J."/>
            <person name="Haridas S."/>
            <person name="Hughes K."/>
            <person name="Justo A."/>
            <person name="Karasinski D."/>
            <person name="Kautmanova I."/>
            <person name="Kiss B."/>
            <person name="Kocsube S."/>
            <person name="Kotiranta H."/>
            <person name="LaButti K.M."/>
            <person name="Lechner B.E."/>
            <person name="Liimatainen K."/>
            <person name="Lipzen A."/>
            <person name="Lukacs Z."/>
            <person name="Mihaltcheva S."/>
            <person name="Morgado L.N."/>
            <person name="Niskanen T."/>
            <person name="Noordeloos M.E."/>
            <person name="Ohm R.A."/>
            <person name="Ortiz-Santana B."/>
            <person name="Ovrebo C."/>
            <person name="Racz N."/>
            <person name="Riley R."/>
            <person name="Savchenko A."/>
            <person name="Shiryaev A."/>
            <person name="Soop K."/>
            <person name="Spirin V."/>
            <person name="Szebenyi C."/>
            <person name="Tomsovsky M."/>
            <person name="Tulloss R.E."/>
            <person name="Uehling J."/>
            <person name="Grigoriev I.V."/>
            <person name="Vagvolgyi C."/>
            <person name="Papp T."/>
            <person name="Martin F.M."/>
            <person name="Miettinen O."/>
            <person name="Hibbett D.S."/>
            <person name="Nagy L.G."/>
        </authorList>
    </citation>
    <scope>NUCLEOTIDE SEQUENCE [LARGE SCALE GENOMIC DNA]</scope>
    <source>
        <strain evidence="2 3">CBS 309.79</strain>
    </source>
</reference>
<keyword evidence="3" id="KW-1185">Reference proteome</keyword>
<protein>
    <submittedName>
        <fullName evidence="2">Uncharacterized protein</fullName>
    </submittedName>
</protein>
<name>A0A5C3Q140_9AGAR</name>